<dbReference type="CDD" id="cd00082">
    <property type="entry name" value="HisKA"/>
    <property type="match status" value="1"/>
</dbReference>
<dbReference type="PANTHER" id="PTHR44936:SF10">
    <property type="entry name" value="SENSOR PROTEIN RSTB"/>
    <property type="match status" value="1"/>
</dbReference>
<dbReference type="Pfam" id="PF02518">
    <property type="entry name" value="HATPase_c"/>
    <property type="match status" value="1"/>
</dbReference>
<dbReference type="InterPro" id="IPR003661">
    <property type="entry name" value="HisK_dim/P_dom"/>
</dbReference>
<evidence type="ECO:0000256" key="11">
    <source>
        <dbReference type="SAM" id="Phobius"/>
    </source>
</evidence>
<evidence type="ECO:0000256" key="8">
    <source>
        <dbReference type="ARBA" id="ARBA00022777"/>
    </source>
</evidence>
<evidence type="ECO:0000256" key="4">
    <source>
        <dbReference type="ARBA" id="ARBA00022475"/>
    </source>
</evidence>
<evidence type="ECO:0000256" key="3">
    <source>
        <dbReference type="ARBA" id="ARBA00012438"/>
    </source>
</evidence>
<comment type="caution">
    <text evidence="13">The sequence shown here is derived from an EMBL/GenBank/DDBJ whole genome shotgun (WGS) entry which is preliminary data.</text>
</comment>
<keyword evidence="4" id="KW-1003">Cell membrane</keyword>
<name>A0A3D9HKE1_9PROT</name>
<gene>
    <name evidence="13" type="ORF">DFP90_105257</name>
</gene>
<dbReference type="OrthoDB" id="9785691at2"/>
<evidence type="ECO:0000313" key="14">
    <source>
        <dbReference type="Proteomes" id="UP000256845"/>
    </source>
</evidence>
<feature type="transmembrane region" description="Helical" evidence="11">
    <location>
        <begin position="191"/>
        <end position="209"/>
    </location>
</feature>
<keyword evidence="11" id="KW-1133">Transmembrane helix</keyword>
<feature type="transmembrane region" description="Helical" evidence="11">
    <location>
        <begin position="119"/>
        <end position="138"/>
    </location>
</feature>
<dbReference type="InterPro" id="IPR029016">
    <property type="entry name" value="GAF-like_dom_sf"/>
</dbReference>
<keyword evidence="9" id="KW-0067">ATP-binding</keyword>
<feature type="domain" description="Histidine kinase" evidence="12">
    <location>
        <begin position="474"/>
        <end position="679"/>
    </location>
</feature>
<feature type="coiled-coil region" evidence="10">
    <location>
        <begin position="476"/>
        <end position="527"/>
    </location>
</feature>
<dbReference type="InterPro" id="IPR036890">
    <property type="entry name" value="HATPase_C_sf"/>
</dbReference>
<keyword evidence="6" id="KW-0808">Transferase</keyword>
<dbReference type="Gene3D" id="3.30.450.40">
    <property type="match status" value="1"/>
</dbReference>
<keyword evidence="11" id="KW-0812">Transmembrane</keyword>
<dbReference type="SMART" id="SM00065">
    <property type="entry name" value="GAF"/>
    <property type="match status" value="1"/>
</dbReference>
<organism evidence="13 14">
    <name type="scientific">Aestuariispira insulae</name>
    <dbReference type="NCBI Taxonomy" id="1461337"/>
    <lineage>
        <taxon>Bacteria</taxon>
        <taxon>Pseudomonadati</taxon>
        <taxon>Pseudomonadota</taxon>
        <taxon>Alphaproteobacteria</taxon>
        <taxon>Rhodospirillales</taxon>
        <taxon>Kiloniellaceae</taxon>
        <taxon>Aestuariispira</taxon>
    </lineage>
</organism>
<dbReference type="AlphaFoldDB" id="A0A3D9HKE1"/>
<evidence type="ECO:0000256" key="6">
    <source>
        <dbReference type="ARBA" id="ARBA00022679"/>
    </source>
</evidence>
<dbReference type="GO" id="GO:0000155">
    <property type="term" value="F:phosphorelay sensor kinase activity"/>
    <property type="evidence" value="ECO:0007669"/>
    <property type="project" value="InterPro"/>
</dbReference>
<dbReference type="EMBL" id="QRDW01000005">
    <property type="protein sequence ID" value="RED49885.1"/>
    <property type="molecule type" value="Genomic_DNA"/>
</dbReference>
<dbReference type="SUPFAM" id="SSF55781">
    <property type="entry name" value="GAF domain-like"/>
    <property type="match status" value="1"/>
</dbReference>
<evidence type="ECO:0000256" key="2">
    <source>
        <dbReference type="ARBA" id="ARBA00004651"/>
    </source>
</evidence>
<dbReference type="InterPro" id="IPR036097">
    <property type="entry name" value="HisK_dim/P_sf"/>
</dbReference>
<dbReference type="SMART" id="SM00387">
    <property type="entry name" value="HATPase_c"/>
    <property type="match status" value="1"/>
</dbReference>
<keyword evidence="8 13" id="KW-0418">Kinase</keyword>
<evidence type="ECO:0000313" key="13">
    <source>
        <dbReference type="EMBL" id="RED49885.1"/>
    </source>
</evidence>
<dbReference type="PRINTS" id="PR00344">
    <property type="entry name" value="BCTRLSENSOR"/>
</dbReference>
<dbReference type="InterPro" id="IPR050980">
    <property type="entry name" value="2C_sensor_his_kinase"/>
</dbReference>
<dbReference type="InterPro" id="IPR003594">
    <property type="entry name" value="HATPase_dom"/>
</dbReference>
<sequence>MVWLIESVGYALTTATFGVLWILLITRPLQERRRRLLRLAPLLTVIWGSVSLLSSLLNLPPAYGNILQVLHSAGWLFVIHQLVNRTPGTKMRERTTLGIITAIALLTGIWSLVENAPTNLVVTFYAGSMCLMQVAGLLILENVVRHSDSERRWALKHLLLGCAAMQVFDLMLFAEMLLFGSMDPTYEVAQGYVAAIAAPLIAVSVMRYRSWKIDLHVSRDVVYHSTVLVLSGIYLLSVAAAGYYLKQFGGDWGTISSIVVAFAAVITLVLAASSASIRARIRIWIGTHFFSNKYDYRKEWLRFTEAMSDNRGGEDFHARLLRSIGDVVDSTGGAIWLHSPDDQAFALETHVNIGDELRALPADHPMLVHLHDTGHLIDFIHDDLPEELRTRLQIPTWLAENKRAWLVLPLIRMERLIGIVALARPRVSRKLDEEDADLLRVICQQVASYAAEERSQRNLEDAKQLEKFNKRFAFVVHDLKNAISQLSMMLKNAEKHAANPEFQKDMLQTVENTVERMKNMMERLKSDQDAKDNPADPPRNIKDLMAEHFAAWQKKTDAISLTMDEEPIDLAVSGEKIRSILDHLITNASEAAGENGHIELGLNRLSDRISITITDDGPGMDADFIKNKLFRPLNTSKKGGFGIGAYQVQHLAREIGGYLQVSSEPGKGTRITIDFMKKTAESPEDISVRPTVAP</sequence>
<feature type="transmembrane region" description="Helical" evidence="11">
    <location>
        <begin position="36"/>
        <end position="57"/>
    </location>
</feature>
<feature type="transmembrane region" description="Helical" evidence="11">
    <location>
        <begin position="95"/>
        <end position="113"/>
    </location>
</feature>
<feature type="transmembrane region" description="Helical" evidence="11">
    <location>
        <begin position="252"/>
        <end position="272"/>
    </location>
</feature>
<feature type="transmembrane region" description="Helical" evidence="11">
    <location>
        <begin position="221"/>
        <end position="246"/>
    </location>
</feature>
<dbReference type="InterPro" id="IPR005467">
    <property type="entry name" value="His_kinase_dom"/>
</dbReference>
<dbReference type="Gene3D" id="3.30.565.10">
    <property type="entry name" value="Histidine kinase-like ATPase, C-terminal domain"/>
    <property type="match status" value="1"/>
</dbReference>
<accession>A0A3D9HKE1</accession>
<keyword evidence="10" id="KW-0175">Coiled coil</keyword>
<feature type="transmembrane region" description="Helical" evidence="11">
    <location>
        <begin position="7"/>
        <end position="24"/>
    </location>
</feature>
<keyword evidence="5" id="KW-0597">Phosphoprotein</keyword>
<evidence type="ECO:0000256" key="1">
    <source>
        <dbReference type="ARBA" id="ARBA00000085"/>
    </source>
</evidence>
<feature type="transmembrane region" description="Helical" evidence="11">
    <location>
        <begin position="158"/>
        <end position="179"/>
    </location>
</feature>
<evidence type="ECO:0000256" key="9">
    <source>
        <dbReference type="ARBA" id="ARBA00022840"/>
    </source>
</evidence>
<comment type="catalytic activity">
    <reaction evidence="1">
        <text>ATP + protein L-histidine = ADP + protein N-phospho-L-histidine.</text>
        <dbReference type="EC" id="2.7.13.3"/>
    </reaction>
</comment>
<evidence type="ECO:0000259" key="12">
    <source>
        <dbReference type="PROSITE" id="PS50109"/>
    </source>
</evidence>
<dbReference type="InterPro" id="IPR014265">
    <property type="entry name" value="XrtA/PrsK"/>
</dbReference>
<keyword evidence="7" id="KW-0547">Nucleotide-binding</keyword>
<dbReference type="Gene3D" id="1.10.287.130">
    <property type="match status" value="1"/>
</dbReference>
<dbReference type="InterPro" id="IPR003018">
    <property type="entry name" value="GAF"/>
</dbReference>
<keyword evidence="14" id="KW-1185">Reference proteome</keyword>
<keyword evidence="11" id="KW-0472">Membrane</keyword>
<dbReference type="Proteomes" id="UP000256845">
    <property type="component" value="Unassembled WGS sequence"/>
</dbReference>
<dbReference type="Pfam" id="PF13492">
    <property type="entry name" value="GAF_3"/>
    <property type="match status" value="1"/>
</dbReference>
<evidence type="ECO:0000256" key="5">
    <source>
        <dbReference type="ARBA" id="ARBA00022553"/>
    </source>
</evidence>
<dbReference type="GO" id="GO:0005524">
    <property type="term" value="F:ATP binding"/>
    <property type="evidence" value="ECO:0007669"/>
    <property type="project" value="UniProtKB-KW"/>
</dbReference>
<dbReference type="NCBIfam" id="TIGR02916">
    <property type="entry name" value="PEP_his_kin"/>
    <property type="match status" value="1"/>
</dbReference>
<evidence type="ECO:0000256" key="7">
    <source>
        <dbReference type="ARBA" id="ARBA00022741"/>
    </source>
</evidence>
<dbReference type="SUPFAM" id="SSF47384">
    <property type="entry name" value="Homodimeric domain of signal transducing histidine kinase"/>
    <property type="match status" value="1"/>
</dbReference>
<reference evidence="13 14" key="1">
    <citation type="submission" date="2018-07" db="EMBL/GenBank/DDBJ databases">
        <title>Genomic Encyclopedia of Type Strains, Phase III (KMG-III): the genomes of soil and plant-associated and newly described type strains.</title>
        <authorList>
            <person name="Whitman W."/>
        </authorList>
    </citation>
    <scope>NUCLEOTIDE SEQUENCE [LARGE SCALE GENOMIC DNA]</scope>
    <source>
        <strain evidence="13 14">CECT 8488</strain>
    </source>
</reference>
<dbReference type="GO" id="GO:0005886">
    <property type="term" value="C:plasma membrane"/>
    <property type="evidence" value="ECO:0007669"/>
    <property type="project" value="UniProtKB-SubCell"/>
</dbReference>
<dbReference type="InterPro" id="IPR004358">
    <property type="entry name" value="Sig_transdc_His_kin-like_C"/>
</dbReference>
<dbReference type="RefSeq" id="WP_115937121.1">
    <property type="nucleotide sequence ID" value="NZ_QRDW01000005.1"/>
</dbReference>
<protein>
    <recommendedName>
        <fullName evidence="3">histidine kinase</fullName>
        <ecNumber evidence="3">2.7.13.3</ecNumber>
    </recommendedName>
</protein>
<dbReference type="PANTHER" id="PTHR44936">
    <property type="entry name" value="SENSOR PROTEIN CREC"/>
    <property type="match status" value="1"/>
</dbReference>
<dbReference type="EC" id="2.7.13.3" evidence="3"/>
<proteinExistence type="predicted"/>
<feature type="transmembrane region" description="Helical" evidence="11">
    <location>
        <begin position="63"/>
        <end position="83"/>
    </location>
</feature>
<evidence type="ECO:0000256" key="10">
    <source>
        <dbReference type="SAM" id="Coils"/>
    </source>
</evidence>
<dbReference type="SUPFAM" id="SSF55874">
    <property type="entry name" value="ATPase domain of HSP90 chaperone/DNA topoisomerase II/histidine kinase"/>
    <property type="match status" value="1"/>
</dbReference>
<dbReference type="PROSITE" id="PS50109">
    <property type="entry name" value="HIS_KIN"/>
    <property type="match status" value="1"/>
</dbReference>
<comment type="subcellular location">
    <subcellularLocation>
        <location evidence="2">Cell membrane</location>
        <topology evidence="2">Multi-pass membrane protein</topology>
    </subcellularLocation>
</comment>